<name>A0A835T5A6_CHLIN</name>
<comment type="caution">
    <text evidence="2">The sequence shown here is derived from an EMBL/GenBank/DDBJ whole genome shotgun (WGS) entry which is preliminary data.</text>
</comment>
<proteinExistence type="predicted"/>
<gene>
    <name evidence="2" type="ORF">HXX76_004555</name>
</gene>
<feature type="compositionally biased region" description="Polar residues" evidence="1">
    <location>
        <begin position="108"/>
        <end position="117"/>
    </location>
</feature>
<evidence type="ECO:0000313" key="2">
    <source>
        <dbReference type="EMBL" id="KAG2439192.1"/>
    </source>
</evidence>
<dbReference type="EMBL" id="JAEHOC010000008">
    <property type="protein sequence ID" value="KAG2439192.1"/>
    <property type="molecule type" value="Genomic_DNA"/>
</dbReference>
<dbReference type="Proteomes" id="UP000650467">
    <property type="component" value="Unassembled WGS sequence"/>
</dbReference>
<protein>
    <submittedName>
        <fullName evidence="2">Uncharacterized protein</fullName>
    </submittedName>
</protein>
<keyword evidence="3" id="KW-1185">Reference proteome</keyword>
<evidence type="ECO:0000256" key="1">
    <source>
        <dbReference type="SAM" id="MobiDB-lite"/>
    </source>
</evidence>
<sequence length="295" mass="30334">MVSRKEAAAAFTAAAKALQVRGKELGDLCFALSKLSVEELEVFPIDGDNEAIVEFMRSAKASAAGLGVGSAAGAGAAAGQGTGKAASAASLGVGTAVGADAERPRDQQAASPTSSGPRKSATWWPACWLQSVAPLWKVRRGGDEGGPQQQEQQEQGVGAVVYAATVGLLLLLKITFAKQCSTAETGCSWWLAGSVEQGASLLIQVLHAIGVLTQLGAHQLVDHTAGWLQLHALVAAFDAGLRRVPFLPAGVRRIVVRTLVECAAAVAAMAVHCVSLAGFGMVADLASRVSWVRRG</sequence>
<accession>A0A835T5A6</accession>
<dbReference type="OrthoDB" id="544367at2759"/>
<reference evidence="2" key="1">
    <citation type="journal article" date="2020" name="bioRxiv">
        <title>Comparative genomics of Chlamydomonas.</title>
        <authorList>
            <person name="Craig R.J."/>
            <person name="Hasan A.R."/>
            <person name="Ness R.W."/>
            <person name="Keightley P.D."/>
        </authorList>
    </citation>
    <scope>NUCLEOTIDE SEQUENCE</scope>
    <source>
        <strain evidence="2">SAG 7.73</strain>
    </source>
</reference>
<feature type="region of interest" description="Disordered" evidence="1">
    <location>
        <begin position="99"/>
        <end position="121"/>
    </location>
</feature>
<evidence type="ECO:0000313" key="3">
    <source>
        <dbReference type="Proteomes" id="UP000650467"/>
    </source>
</evidence>
<dbReference type="AlphaFoldDB" id="A0A835T5A6"/>
<organism evidence="2 3">
    <name type="scientific">Chlamydomonas incerta</name>
    <dbReference type="NCBI Taxonomy" id="51695"/>
    <lineage>
        <taxon>Eukaryota</taxon>
        <taxon>Viridiplantae</taxon>
        <taxon>Chlorophyta</taxon>
        <taxon>core chlorophytes</taxon>
        <taxon>Chlorophyceae</taxon>
        <taxon>CS clade</taxon>
        <taxon>Chlamydomonadales</taxon>
        <taxon>Chlamydomonadaceae</taxon>
        <taxon>Chlamydomonas</taxon>
    </lineage>
</organism>